<evidence type="ECO:0000313" key="2">
    <source>
        <dbReference type="Proteomes" id="UP000244110"/>
    </source>
</evidence>
<evidence type="ECO:0000313" key="1">
    <source>
        <dbReference type="EMBL" id="PTQ79317.1"/>
    </source>
</evidence>
<dbReference type="Proteomes" id="UP000244110">
    <property type="component" value="Unassembled WGS sequence"/>
</dbReference>
<feature type="non-terminal residue" evidence="1">
    <location>
        <position position="30"/>
    </location>
</feature>
<comment type="caution">
    <text evidence="1">The sequence shown here is derived from an EMBL/GenBank/DDBJ whole genome shotgun (WGS) entry which is preliminary data.</text>
</comment>
<name>A0A2T5I665_9PROT</name>
<dbReference type="EMBL" id="QAOL01000052">
    <property type="protein sequence ID" value="PTQ79317.1"/>
    <property type="molecule type" value="Genomic_DNA"/>
</dbReference>
<sequence>MDICQIKAAAITDDLLDYWLLIVMAENSLP</sequence>
<protein>
    <submittedName>
        <fullName evidence="1">Uncharacterized protein</fullName>
    </submittedName>
</protein>
<accession>A0A2T5I665</accession>
<dbReference type="AlphaFoldDB" id="A0A2T5I665"/>
<reference evidence="1 2" key="1">
    <citation type="submission" date="2018-04" db="EMBL/GenBank/DDBJ databases">
        <title>Active sludge and wastewater microbial communities from Klosterneuburg, Austria.</title>
        <authorList>
            <person name="Wagner M."/>
        </authorList>
    </citation>
    <scope>NUCLEOTIDE SEQUENCE [LARGE SCALE GENOMIC DNA]</scope>
    <source>
        <strain evidence="1 2">Nm4</strain>
    </source>
</reference>
<proteinExistence type="predicted"/>
<organism evidence="1 2">
    <name type="scientific">Nitrosomonas ureae</name>
    <dbReference type="NCBI Taxonomy" id="44577"/>
    <lineage>
        <taxon>Bacteria</taxon>
        <taxon>Pseudomonadati</taxon>
        <taxon>Pseudomonadota</taxon>
        <taxon>Betaproteobacteria</taxon>
        <taxon>Nitrosomonadales</taxon>
        <taxon>Nitrosomonadaceae</taxon>
        <taxon>Nitrosomonas</taxon>
    </lineage>
</organism>
<gene>
    <name evidence="1" type="ORF">C8R28_10521</name>
</gene>